<evidence type="ECO:0000256" key="1">
    <source>
        <dbReference type="SAM" id="MobiDB-lite"/>
    </source>
</evidence>
<evidence type="ECO:0000313" key="3">
    <source>
        <dbReference type="Proteomes" id="UP000483004"/>
    </source>
</evidence>
<gene>
    <name evidence="2" type="ORF">F9B16_48875</name>
</gene>
<feature type="compositionally biased region" description="Low complexity" evidence="1">
    <location>
        <begin position="258"/>
        <end position="279"/>
    </location>
</feature>
<dbReference type="EMBL" id="WBMR01000379">
    <property type="protein sequence ID" value="KAB2354562.1"/>
    <property type="molecule type" value="Genomic_DNA"/>
</dbReference>
<dbReference type="Proteomes" id="UP000483004">
    <property type="component" value="Unassembled WGS sequence"/>
</dbReference>
<accession>A0A6L3VCD5</accession>
<reference evidence="2 3" key="1">
    <citation type="submission" date="2019-09" db="EMBL/GenBank/DDBJ databases">
        <title>Actinomadura physcomitrii sp. nov., a novel actinomycete isolated from moss [Physcomitrium sphaericum (Ludw) Fuernr].</title>
        <authorList>
            <person name="Liu C."/>
            <person name="Zhuang X."/>
        </authorList>
    </citation>
    <scope>NUCLEOTIDE SEQUENCE [LARGE SCALE GENOMIC DNA]</scope>
    <source>
        <strain evidence="2 3">CYP1-1B</strain>
    </source>
</reference>
<dbReference type="OrthoDB" id="3744491at2"/>
<name>A0A6L3VCD5_9ACTN</name>
<sequence length="309" mass="32458">MPVPETLYATYAVALTAPIPDPGELAHDEIAARTRPPLRDLALGMLGSPMVTLDQRPAAEFPPLPADLLAAYGASPAALAALDAASHILAVRAAYRPGHPPAHEWAARAIAGAVAAARTAPVIDVFTPQILAHDHLTRSLPGPDGAVRLTDWMLLPHTSGPHGFWFTTKGLARFGLPELQTENVPPALVVPWGRLLNGLARRVLDLWQDRLRTGEQPLVVDLPETVSVGLGDIAAAQGTDEPLRREVTVRLRLDRPGEPGTTGEPGSSGSSDSSGSSGEAVLTVLPADDGPDRLESLCAALFGAQDGHR</sequence>
<protein>
    <submittedName>
        <fullName evidence="2">Uncharacterized protein</fullName>
    </submittedName>
</protein>
<organism evidence="2 3">
    <name type="scientific">Actinomadura montaniterrae</name>
    <dbReference type="NCBI Taxonomy" id="1803903"/>
    <lineage>
        <taxon>Bacteria</taxon>
        <taxon>Bacillati</taxon>
        <taxon>Actinomycetota</taxon>
        <taxon>Actinomycetes</taxon>
        <taxon>Streptosporangiales</taxon>
        <taxon>Thermomonosporaceae</taxon>
        <taxon>Actinomadura</taxon>
    </lineage>
</organism>
<proteinExistence type="predicted"/>
<evidence type="ECO:0000313" key="2">
    <source>
        <dbReference type="EMBL" id="KAB2354562.1"/>
    </source>
</evidence>
<comment type="caution">
    <text evidence="2">The sequence shown here is derived from an EMBL/GenBank/DDBJ whole genome shotgun (WGS) entry which is preliminary data.</text>
</comment>
<dbReference type="AlphaFoldDB" id="A0A6L3VCD5"/>
<keyword evidence="3" id="KW-1185">Reference proteome</keyword>
<feature type="region of interest" description="Disordered" evidence="1">
    <location>
        <begin position="252"/>
        <end position="288"/>
    </location>
</feature>